<feature type="repeat" description="WD" evidence="3">
    <location>
        <begin position="1017"/>
        <end position="1051"/>
    </location>
</feature>
<dbReference type="InterPro" id="IPR009003">
    <property type="entry name" value="Peptidase_S1_PA"/>
</dbReference>
<name>A0ABP6SA37_9ACTN</name>
<evidence type="ECO:0000259" key="4">
    <source>
        <dbReference type="Pfam" id="PF00089"/>
    </source>
</evidence>
<keyword evidence="1 3" id="KW-0853">WD repeat</keyword>
<reference evidence="7" key="1">
    <citation type="journal article" date="2019" name="Int. J. Syst. Evol. Microbiol.">
        <title>The Global Catalogue of Microorganisms (GCM) 10K type strain sequencing project: providing services to taxonomists for standard genome sequencing and annotation.</title>
        <authorList>
            <consortium name="The Broad Institute Genomics Platform"/>
            <consortium name="The Broad Institute Genome Sequencing Center for Infectious Disease"/>
            <person name="Wu L."/>
            <person name="Ma J."/>
        </authorList>
    </citation>
    <scope>NUCLEOTIDE SEQUENCE [LARGE SCALE GENOMIC DNA]</scope>
    <source>
        <strain evidence="7">JCM 9651</strain>
    </source>
</reference>
<evidence type="ECO:0008006" key="8">
    <source>
        <dbReference type="Google" id="ProtNLM"/>
    </source>
</evidence>
<dbReference type="PANTHER" id="PTHR22847:SF637">
    <property type="entry name" value="WD REPEAT DOMAIN 5B"/>
    <property type="match status" value="1"/>
</dbReference>
<comment type="caution">
    <text evidence="6">The sequence shown here is derived from an EMBL/GenBank/DDBJ whole genome shotgun (WGS) entry which is preliminary data.</text>
</comment>
<dbReference type="InterPro" id="IPR036322">
    <property type="entry name" value="WD40_repeat_dom_sf"/>
</dbReference>
<feature type="repeat" description="WD" evidence="3">
    <location>
        <begin position="946"/>
        <end position="972"/>
    </location>
</feature>
<protein>
    <recommendedName>
        <fullName evidence="8">Trypsin-like serine protease</fullName>
    </recommendedName>
</protein>
<feature type="repeat" description="WD" evidence="3">
    <location>
        <begin position="1293"/>
        <end position="1327"/>
    </location>
</feature>
<dbReference type="Gene3D" id="2.130.10.10">
    <property type="entry name" value="YVTN repeat-like/Quinoprotein amine dehydrogenase"/>
    <property type="match status" value="4"/>
</dbReference>
<proteinExistence type="predicted"/>
<evidence type="ECO:0000313" key="7">
    <source>
        <dbReference type="Proteomes" id="UP001499990"/>
    </source>
</evidence>
<feature type="repeat" description="WD" evidence="3">
    <location>
        <begin position="1148"/>
        <end position="1182"/>
    </location>
</feature>
<evidence type="ECO:0000313" key="6">
    <source>
        <dbReference type="EMBL" id="GAA3371877.1"/>
    </source>
</evidence>
<feature type="repeat" description="WD" evidence="3">
    <location>
        <begin position="841"/>
        <end position="884"/>
    </location>
</feature>
<dbReference type="InterPro" id="IPR015943">
    <property type="entry name" value="WD40/YVTN_repeat-like_dom_sf"/>
</dbReference>
<dbReference type="InterPro" id="IPR041664">
    <property type="entry name" value="AAA_16"/>
</dbReference>
<dbReference type="InterPro" id="IPR019775">
    <property type="entry name" value="WD40_repeat_CS"/>
</dbReference>
<dbReference type="SUPFAM" id="SSF50494">
    <property type="entry name" value="Trypsin-like serine proteases"/>
    <property type="match status" value="1"/>
</dbReference>
<dbReference type="PROSITE" id="PS50082">
    <property type="entry name" value="WD_REPEATS_2"/>
    <property type="match status" value="9"/>
</dbReference>
<evidence type="ECO:0000259" key="5">
    <source>
        <dbReference type="Pfam" id="PF13191"/>
    </source>
</evidence>
<evidence type="ECO:0000256" key="2">
    <source>
        <dbReference type="ARBA" id="ARBA00022737"/>
    </source>
</evidence>
<gene>
    <name evidence="6" type="ORF">GCM10020367_24480</name>
</gene>
<dbReference type="PROSITE" id="PS00678">
    <property type="entry name" value="WD_REPEATS_1"/>
    <property type="match status" value="1"/>
</dbReference>
<dbReference type="PROSITE" id="PS50294">
    <property type="entry name" value="WD_REPEATS_REGION"/>
    <property type="match status" value="5"/>
</dbReference>
<feature type="repeat" description="WD" evidence="3">
    <location>
        <begin position="973"/>
        <end position="1007"/>
    </location>
</feature>
<dbReference type="PANTHER" id="PTHR22847">
    <property type="entry name" value="WD40 REPEAT PROTEIN"/>
    <property type="match status" value="1"/>
</dbReference>
<dbReference type="InterPro" id="IPR020472">
    <property type="entry name" value="WD40_PAC1"/>
</dbReference>
<dbReference type="CDD" id="cd00200">
    <property type="entry name" value="WD40"/>
    <property type="match status" value="2"/>
</dbReference>
<dbReference type="InterPro" id="IPR027417">
    <property type="entry name" value="P-loop_NTPase"/>
</dbReference>
<feature type="domain" description="Peptidase S1" evidence="4">
    <location>
        <begin position="15"/>
        <end position="181"/>
    </location>
</feature>
<dbReference type="Pfam" id="PF00400">
    <property type="entry name" value="WD40"/>
    <property type="match status" value="11"/>
</dbReference>
<dbReference type="InterPro" id="IPR001254">
    <property type="entry name" value="Trypsin_dom"/>
</dbReference>
<evidence type="ECO:0000256" key="3">
    <source>
        <dbReference type="PROSITE-ProRule" id="PRU00221"/>
    </source>
</evidence>
<evidence type="ECO:0000256" key="1">
    <source>
        <dbReference type="ARBA" id="ARBA00022574"/>
    </source>
</evidence>
<keyword evidence="7" id="KW-1185">Reference proteome</keyword>
<feature type="repeat" description="WD" evidence="3">
    <location>
        <begin position="753"/>
        <end position="796"/>
    </location>
</feature>
<dbReference type="InterPro" id="IPR001680">
    <property type="entry name" value="WD40_rpt"/>
</dbReference>
<feature type="domain" description="Orc1-like AAA ATPase" evidence="5">
    <location>
        <begin position="254"/>
        <end position="383"/>
    </location>
</feature>
<keyword evidence="2" id="KW-0677">Repeat</keyword>
<feature type="repeat" description="WD" evidence="3">
    <location>
        <begin position="1249"/>
        <end position="1292"/>
    </location>
</feature>
<organism evidence="6 7">
    <name type="scientific">Streptomyces sannanensis</name>
    <dbReference type="NCBI Taxonomy" id="285536"/>
    <lineage>
        <taxon>Bacteria</taxon>
        <taxon>Bacillati</taxon>
        <taxon>Actinomycetota</taxon>
        <taxon>Actinomycetes</taxon>
        <taxon>Kitasatosporales</taxon>
        <taxon>Streptomycetaceae</taxon>
        <taxon>Streptomyces</taxon>
    </lineage>
</organism>
<dbReference type="SUPFAM" id="SSF50978">
    <property type="entry name" value="WD40 repeat-like"/>
    <property type="match status" value="2"/>
</dbReference>
<dbReference type="SMART" id="SM00320">
    <property type="entry name" value="WD40"/>
    <property type="match status" value="12"/>
</dbReference>
<dbReference type="Gene3D" id="3.40.50.300">
    <property type="entry name" value="P-loop containing nucleotide triphosphate hydrolases"/>
    <property type="match status" value="1"/>
</dbReference>
<feature type="repeat" description="WD" evidence="3">
    <location>
        <begin position="885"/>
        <end position="919"/>
    </location>
</feature>
<dbReference type="EMBL" id="BAAAYL010000001">
    <property type="protein sequence ID" value="GAA3371877.1"/>
    <property type="molecule type" value="Genomic_DNA"/>
</dbReference>
<sequence>MNVASPSGHEPRVDGWVAAVHRTELDHNPIGSGFLVDAYRVLTCAHVAFSQHELQTSLWVAFPKADELMHRRIKVDRVVAPDPAARQVKDVAVLILEEAVPEEFAAPLRRPRPGDLVGSSWWSFGFSEGLLGESADGRVGESISYGWVRLDTGRRSVRPGDSGAALWSADHQAVVGMVGQARADGNGARALTMWAITDCLPDEKLQLLTDWAVENAGDAALSEWGWVLTRDPEAGRHWRPRARGVSTDAERGFRFRGRRAALTTIADWITRSTGDHRQVLVVTGSPGVGKSAVLGRVVTTADPRIAATLPPEDDVVRAPEGSVACAVHARGKTALDAAHEIASAAAAGLPDDVKDLPLLMRNALEGRPPGTFAIVLDALDEAATPEDARAIMRGIAIPLAETCADLGVTVVVGSRRVDGEGDLIAPFGGAVELLDLDSPRFFAQEDLVAYTLATLQLLGDERSDNPYNERGTADAIAERIAGIAQGNFLIAGLVARSHGMHDRTAIDPTSISFTPTVDAALRDYLTFLPPLDGIPADDVLTALAYAESPGMTFDLWRTAVGALTGRTPALKDLQEFARASAANFLIESSDAAAQESSLRLFHQALNDALVGNRAVTEMKVADERAIALALQHVGNDIGWERVPGYLLQALPDHAVRGGAIDNLLEDDSYPLYADLRRLIPAAKVPLSAAGRARSRLLRMTPQALDAMPEERVALFSVTEARERLGHTYRDAELRAPYRAVWAAGSPHLEETVLEGHGDWINAVCVLPTAGRTILASAANDGTVRLWNLDTGDQLRVLEGYKGSVQTLCAVSVKGRWLLATAGSDSVVRIQDPESGMILRALEGHTGAVRAMLAVQTSDRPLLVTAGNDSSVRLWDPASGELVHVLEGHDGWVNAVCAVSVEGRSLLVTAGNDSVVRLWDPESGTGRGHLERQAGPVLAVCAVDLRDRTLLVTAGNDSSVRLWDPASGESVHVLEGHDGWVNAVCAVSVEGRSLLVTVGDDSVVRVWDPAAGVTSRGLKGHTGRVLAVCAVSVGGQPLVVTAGDDSMVRVWDPKEGAASSGLDGPTGRVSAVCAVSVGDQPLVVTAGHDAGVQLWDPEAGTVRRTLEGRTGRIRGLCALSTRDRSLLITAGDRTVRIRDADTGEILRSFEGHPDGINALCAVPIGERTLFTTAGDDRIVRLWDPVRLCDSEDVESSRTFDNETVRVSAVCGLSAAGRTLLAAAGERRAADGGGTVVHLWDLDSSTMLWSFEGHTKAINAICSVPLGHRSLIASVGEDRTVRLWDPETGEAVSVYEGHTSRVNAVRAITMGERTLLATAGEDHTVRFWDPFGSHTVRIIPVRSPALSIEEVDGMIVIGLNDGVIVISISHDAVFLTNKPRSSGLHLATHRNTHGLADETWRRIDDES</sequence>
<dbReference type="Pfam" id="PF13191">
    <property type="entry name" value="AAA_16"/>
    <property type="match status" value="1"/>
</dbReference>
<dbReference type="Proteomes" id="UP001499990">
    <property type="component" value="Unassembled WGS sequence"/>
</dbReference>
<accession>A0ABP6SA37</accession>
<dbReference type="PRINTS" id="PR00320">
    <property type="entry name" value="GPROTEINBRPT"/>
</dbReference>
<dbReference type="Pfam" id="PF00089">
    <property type="entry name" value="Trypsin"/>
    <property type="match status" value="1"/>
</dbReference>